<name>A0ABQ5YRH4_9BURK</name>
<dbReference type="InterPro" id="IPR007607">
    <property type="entry name" value="BacA/B"/>
</dbReference>
<evidence type="ECO:0000256" key="1">
    <source>
        <dbReference type="ARBA" id="ARBA00044755"/>
    </source>
</evidence>
<comment type="similarity">
    <text evidence="1">Belongs to the bactofilin family.</text>
</comment>
<gene>
    <name evidence="2" type="ORF">GCM10007875_22950</name>
</gene>
<dbReference type="EMBL" id="BSOJ01000028">
    <property type="protein sequence ID" value="GLR27204.1"/>
    <property type="molecule type" value="Genomic_DNA"/>
</dbReference>
<proteinExistence type="inferred from homology"/>
<evidence type="ECO:0000313" key="3">
    <source>
        <dbReference type="Proteomes" id="UP001156664"/>
    </source>
</evidence>
<keyword evidence="3" id="KW-1185">Reference proteome</keyword>
<evidence type="ECO:0008006" key="4">
    <source>
        <dbReference type="Google" id="ProtNLM"/>
    </source>
</evidence>
<dbReference type="PANTHER" id="PTHR35024:SF4">
    <property type="entry name" value="POLYMER-FORMING CYTOSKELETAL PROTEIN"/>
    <property type="match status" value="1"/>
</dbReference>
<sequence length="135" mass="14171">MKVFGKKRKGMLPIQSLIGADMRIEGDVHFKGGLRIDGQVLGNVTTDSNDKSLLVISESGTVTGSVEVGHIVVSGSISGPVHAEELLELHPSAKVSGDVRYKALEMHPGAVVDGTLHHDHLDTTPGKLALASSNT</sequence>
<dbReference type="Proteomes" id="UP001156664">
    <property type="component" value="Unassembled WGS sequence"/>
</dbReference>
<dbReference type="PANTHER" id="PTHR35024">
    <property type="entry name" value="HYPOTHETICAL CYTOSOLIC PROTEIN"/>
    <property type="match status" value="1"/>
</dbReference>
<accession>A0ABQ5YRH4</accession>
<organism evidence="2 3">
    <name type="scientific">Limnobacter litoralis</name>
    <dbReference type="NCBI Taxonomy" id="481366"/>
    <lineage>
        <taxon>Bacteria</taxon>
        <taxon>Pseudomonadati</taxon>
        <taxon>Pseudomonadota</taxon>
        <taxon>Betaproteobacteria</taxon>
        <taxon>Burkholderiales</taxon>
        <taxon>Burkholderiaceae</taxon>
        <taxon>Limnobacter</taxon>
    </lineage>
</organism>
<evidence type="ECO:0000313" key="2">
    <source>
        <dbReference type="EMBL" id="GLR27204.1"/>
    </source>
</evidence>
<dbReference type="Pfam" id="PF04519">
    <property type="entry name" value="Bactofilin"/>
    <property type="match status" value="1"/>
</dbReference>
<protein>
    <recommendedName>
        <fullName evidence="4">Cell shape determination protein CcmA</fullName>
    </recommendedName>
</protein>
<reference evidence="3" key="1">
    <citation type="journal article" date="2019" name="Int. J. Syst. Evol. Microbiol.">
        <title>The Global Catalogue of Microorganisms (GCM) 10K type strain sequencing project: providing services to taxonomists for standard genome sequencing and annotation.</title>
        <authorList>
            <consortium name="The Broad Institute Genomics Platform"/>
            <consortium name="The Broad Institute Genome Sequencing Center for Infectious Disease"/>
            <person name="Wu L."/>
            <person name="Ma J."/>
        </authorList>
    </citation>
    <scope>NUCLEOTIDE SEQUENCE [LARGE SCALE GENOMIC DNA]</scope>
    <source>
        <strain evidence="3">NBRC 105857</strain>
    </source>
</reference>
<comment type="caution">
    <text evidence="2">The sequence shown here is derived from an EMBL/GenBank/DDBJ whole genome shotgun (WGS) entry which is preliminary data.</text>
</comment>